<gene>
    <name evidence="5" type="ORF">A2678_02375</name>
</gene>
<reference evidence="5 6" key="1">
    <citation type="journal article" date="2016" name="Nat. Commun.">
        <title>Thousands of microbial genomes shed light on interconnected biogeochemical processes in an aquifer system.</title>
        <authorList>
            <person name="Anantharaman K."/>
            <person name="Brown C.T."/>
            <person name="Hug L.A."/>
            <person name="Sharon I."/>
            <person name="Castelle C.J."/>
            <person name="Probst A.J."/>
            <person name="Thomas B.C."/>
            <person name="Singh A."/>
            <person name="Wilkins M.J."/>
            <person name="Karaoz U."/>
            <person name="Brodie E.L."/>
            <person name="Williams K.H."/>
            <person name="Hubbard S.S."/>
            <person name="Banfield J.F."/>
        </authorList>
    </citation>
    <scope>NUCLEOTIDE SEQUENCE [LARGE SCALE GENOMIC DNA]</scope>
</reference>
<dbReference type="AlphaFoldDB" id="A0A1F6CIM2"/>
<evidence type="ECO:0000259" key="3">
    <source>
        <dbReference type="PROSITE" id="PS50280"/>
    </source>
</evidence>
<dbReference type="PROSITE" id="PS50868">
    <property type="entry name" value="POST_SET"/>
    <property type="match status" value="1"/>
</dbReference>
<name>A0A1F6CIM2_9BACT</name>
<dbReference type="Gene3D" id="2.170.270.10">
    <property type="entry name" value="SET domain"/>
    <property type="match status" value="1"/>
</dbReference>
<dbReference type="InterPro" id="IPR003616">
    <property type="entry name" value="Post-SET_dom"/>
</dbReference>
<dbReference type="SUPFAM" id="SSF82199">
    <property type="entry name" value="SET domain"/>
    <property type="match status" value="1"/>
</dbReference>
<dbReference type="InterPro" id="IPR001214">
    <property type="entry name" value="SET_dom"/>
</dbReference>
<proteinExistence type="predicted"/>
<dbReference type="EMBL" id="MFKU01000006">
    <property type="protein sequence ID" value="OGG48968.1"/>
    <property type="molecule type" value="Genomic_DNA"/>
</dbReference>
<dbReference type="Proteomes" id="UP000178815">
    <property type="component" value="Unassembled WGS sequence"/>
</dbReference>
<organism evidence="5 6">
    <name type="scientific">Candidatus Kaiserbacteria bacterium RIFCSPHIGHO2_01_FULL_53_31</name>
    <dbReference type="NCBI Taxonomy" id="1798481"/>
    <lineage>
        <taxon>Bacteria</taxon>
        <taxon>Candidatus Kaiseribacteriota</taxon>
    </lineage>
</organism>
<evidence type="ECO:0000256" key="1">
    <source>
        <dbReference type="ARBA" id="ARBA00022679"/>
    </source>
</evidence>
<feature type="domain" description="SET" evidence="3">
    <location>
        <begin position="18"/>
        <end position="124"/>
    </location>
</feature>
<evidence type="ECO:0000313" key="6">
    <source>
        <dbReference type="Proteomes" id="UP000178815"/>
    </source>
</evidence>
<dbReference type="GO" id="GO:0016740">
    <property type="term" value="F:transferase activity"/>
    <property type="evidence" value="ECO:0007669"/>
    <property type="project" value="UniProtKB-KW"/>
</dbReference>
<dbReference type="PROSITE" id="PS50280">
    <property type="entry name" value="SET"/>
    <property type="match status" value="1"/>
</dbReference>
<dbReference type="Pfam" id="PF00856">
    <property type="entry name" value="SET"/>
    <property type="match status" value="1"/>
</dbReference>
<sequence>MEKGNSQKKERMFSWMNSKLEVRDTGKYGKGVFATENLQKNDILAMFGGYVMTLDEESLLPENIRDLGHQISDDFVIGINDVADLQSVDYFNHSCNPNAGINGQIFLVAMEDVIPDEQICFDYAMTVGGDEPYSLECLCGSENCRRVISNTDWENPELQKKYRGYFQWYLQEKINKLQQAL</sequence>
<feature type="domain" description="Post-SET" evidence="4">
    <location>
        <begin position="133"/>
        <end position="149"/>
    </location>
</feature>
<evidence type="ECO:0000313" key="5">
    <source>
        <dbReference type="EMBL" id="OGG48968.1"/>
    </source>
</evidence>
<dbReference type="InterPro" id="IPR046341">
    <property type="entry name" value="SET_dom_sf"/>
</dbReference>
<dbReference type="STRING" id="1798481.A2678_02375"/>
<evidence type="ECO:0008006" key="7">
    <source>
        <dbReference type="Google" id="ProtNLM"/>
    </source>
</evidence>
<evidence type="ECO:0000259" key="4">
    <source>
        <dbReference type="PROSITE" id="PS50868"/>
    </source>
</evidence>
<accession>A0A1F6CIM2</accession>
<keyword evidence="2" id="KW-0949">S-adenosyl-L-methionine</keyword>
<keyword evidence="1" id="KW-0808">Transferase</keyword>
<dbReference type="SMART" id="SM00317">
    <property type="entry name" value="SET"/>
    <property type="match status" value="1"/>
</dbReference>
<comment type="caution">
    <text evidence="5">The sequence shown here is derived from an EMBL/GenBank/DDBJ whole genome shotgun (WGS) entry which is preliminary data.</text>
</comment>
<protein>
    <recommendedName>
        <fullName evidence="7">SET domain-containing protein-lysine N-methyltransferase</fullName>
    </recommendedName>
</protein>
<evidence type="ECO:0000256" key="2">
    <source>
        <dbReference type="ARBA" id="ARBA00022691"/>
    </source>
</evidence>